<dbReference type="EMBL" id="JAMFTS010000004">
    <property type="protein sequence ID" value="KAJ4766528.1"/>
    <property type="molecule type" value="Genomic_DNA"/>
</dbReference>
<sequence length="472" mass="52308">MAEPATIPLESHLRLTTRQFRLFGPTSSILSKSHRKIPRALSVTLQSKPPDLKSKQKSSVPVSLRHPNQHSRLEISDDSTEATVSSSSSSNGSNNLPSHVLRLMDALHMPLDEEQYLSLIKECTNMRDAAQAAIVHAHILSSHGDPLPLLLVNRLMLMYAASGDIENAGKLFDEMPAKDSLSWAILISAYSELPDGHYKALKLFAKMFSQPNEGEYFLHAIVSALRSCARSRNLGFGLQIHALIIKQVGLPEALARNLGNALVQFYCRVDCLDIALQVFDEMKRFHLETIGLSAWSGTITSCNQDGRFEEAILLFIQMALSGKRRDSKSLSSALTASAKVGNHGFPGKQIHADAIKHGLVSEPYVVASLVHMYSKQGLLTEAMRSFEAIERPDVVCWNAMLVCYTRHGLFEEAVKVLYRMKAAGVQPTENMINEKKEHSQLLAVFVSTYSSCIRFPSSTNGLLWQSNTKKSY</sequence>
<dbReference type="GO" id="GO:0009451">
    <property type="term" value="P:RNA modification"/>
    <property type="evidence" value="ECO:0007669"/>
    <property type="project" value="InterPro"/>
</dbReference>
<dbReference type="AlphaFoldDB" id="A0AAV8DBH5"/>
<feature type="repeat" description="PPR" evidence="3">
    <location>
        <begin position="393"/>
        <end position="427"/>
    </location>
</feature>
<dbReference type="InterPro" id="IPR011990">
    <property type="entry name" value="TPR-like_helical_dom_sf"/>
</dbReference>
<keyword evidence="1" id="KW-0677">Repeat</keyword>
<evidence type="ECO:0000313" key="5">
    <source>
        <dbReference type="EMBL" id="KAJ4766528.1"/>
    </source>
</evidence>
<name>A0AAV8DBH5_9POAL</name>
<feature type="compositionally biased region" description="Low complexity" evidence="4">
    <location>
        <begin position="85"/>
        <end position="95"/>
    </location>
</feature>
<evidence type="ECO:0000256" key="2">
    <source>
        <dbReference type="ARBA" id="ARBA00022946"/>
    </source>
</evidence>
<dbReference type="Proteomes" id="UP001140206">
    <property type="component" value="Chromosome 4"/>
</dbReference>
<dbReference type="NCBIfam" id="TIGR00756">
    <property type="entry name" value="PPR"/>
    <property type="match status" value="1"/>
</dbReference>
<evidence type="ECO:0000256" key="3">
    <source>
        <dbReference type="PROSITE-ProRule" id="PRU00708"/>
    </source>
</evidence>
<keyword evidence="6" id="KW-1185">Reference proteome</keyword>
<evidence type="ECO:0000313" key="6">
    <source>
        <dbReference type="Proteomes" id="UP001140206"/>
    </source>
</evidence>
<dbReference type="FunFam" id="1.25.40.10:FF:000285">
    <property type="entry name" value="Pentatricopeptide repeat-containing protein, chloroplastic"/>
    <property type="match status" value="1"/>
</dbReference>
<organism evidence="5 6">
    <name type="scientific">Rhynchospora pubera</name>
    <dbReference type="NCBI Taxonomy" id="906938"/>
    <lineage>
        <taxon>Eukaryota</taxon>
        <taxon>Viridiplantae</taxon>
        <taxon>Streptophyta</taxon>
        <taxon>Embryophyta</taxon>
        <taxon>Tracheophyta</taxon>
        <taxon>Spermatophyta</taxon>
        <taxon>Magnoliopsida</taxon>
        <taxon>Liliopsida</taxon>
        <taxon>Poales</taxon>
        <taxon>Cyperaceae</taxon>
        <taxon>Cyperoideae</taxon>
        <taxon>Rhynchosporeae</taxon>
        <taxon>Rhynchospora</taxon>
    </lineage>
</organism>
<keyword evidence="2" id="KW-0809">Transit peptide</keyword>
<gene>
    <name evidence="5" type="ORF">LUZ62_076903</name>
</gene>
<proteinExistence type="predicted"/>
<dbReference type="InterPro" id="IPR002885">
    <property type="entry name" value="PPR_rpt"/>
</dbReference>
<protein>
    <submittedName>
        <fullName evidence="5">Pentatricopeptide repeat-containing protein</fullName>
    </submittedName>
</protein>
<reference evidence="5" key="1">
    <citation type="submission" date="2022-08" db="EMBL/GenBank/DDBJ databases">
        <authorList>
            <person name="Marques A."/>
        </authorList>
    </citation>
    <scope>NUCLEOTIDE SEQUENCE</scope>
    <source>
        <strain evidence="5">RhyPub2mFocal</strain>
        <tissue evidence="5">Leaves</tissue>
    </source>
</reference>
<dbReference type="Gene3D" id="1.25.40.10">
    <property type="entry name" value="Tetratricopeptide repeat domain"/>
    <property type="match status" value="3"/>
</dbReference>
<evidence type="ECO:0000256" key="1">
    <source>
        <dbReference type="ARBA" id="ARBA00022737"/>
    </source>
</evidence>
<comment type="caution">
    <text evidence="5">The sequence shown here is derived from an EMBL/GenBank/DDBJ whole genome shotgun (WGS) entry which is preliminary data.</text>
</comment>
<dbReference type="InterPro" id="IPR046960">
    <property type="entry name" value="PPR_At4g14850-like_plant"/>
</dbReference>
<dbReference type="PANTHER" id="PTHR47926:SF439">
    <property type="entry name" value="PENTACOTRIPEPTIDE-REPEAT REGION OF PRORP DOMAIN-CONTAINING PROTEIN"/>
    <property type="match status" value="1"/>
</dbReference>
<dbReference type="GO" id="GO:0003723">
    <property type="term" value="F:RNA binding"/>
    <property type="evidence" value="ECO:0007669"/>
    <property type="project" value="InterPro"/>
</dbReference>
<evidence type="ECO:0000256" key="4">
    <source>
        <dbReference type="SAM" id="MobiDB-lite"/>
    </source>
</evidence>
<dbReference type="PANTHER" id="PTHR47926">
    <property type="entry name" value="PENTATRICOPEPTIDE REPEAT-CONTAINING PROTEIN"/>
    <property type="match status" value="1"/>
</dbReference>
<accession>A0AAV8DBH5</accession>
<dbReference type="Pfam" id="PF01535">
    <property type="entry name" value="PPR"/>
    <property type="match status" value="3"/>
</dbReference>
<feature type="region of interest" description="Disordered" evidence="4">
    <location>
        <begin position="47"/>
        <end position="96"/>
    </location>
</feature>
<dbReference type="Pfam" id="PF13041">
    <property type="entry name" value="PPR_2"/>
    <property type="match status" value="1"/>
</dbReference>
<dbReference type="PROSITE" id="PS51375">
    <property type="entry name" value="PPR"/>
    <property type="match status" value="1"/>
</dbReference>